<dbReference type="Pfam" id="PF05022">
    <property type="entry name" value="SRP40_C"/>
    <property type="match status" value="1"/>
</dbReference>
<dbReference type="PANTHER" id="PTHR23216:SF1">
    <property type="entry name" value="NUCLEOLAR AND COILED-BODY PHOSPHOPROTEIN 1"/>
    <property type="match status" value="1"/>
</dbReference>
<feature type="compositionally biased region" description="Acidic residues" evidence="1">
    <location>
        <begin position="127"/>
        <end position="144"/>
    </location>
</feature>
<evidence type="ECO:0000313" key="4">
    <source>
        <dbReference type="Proteomes" id="UP000054516"/>
    </source>
</evidence>
<evidence type="ECO:0000313" key="3">
    <source>
        <dbReference type="EMBL" id="GAP88375.2"/>
    </source>
</evidence>
<dbReference type="GO" id="GO:0005730">
    <property type="term" value="C:nucleolus"/>
    <property type="evidence" value="ECO:0007669"/>
    <property type="project" value="InterPro"/>
</dbReference>
<dbReference type="OMA" id="ENNSGME"/>
<feature type="compositionally biased region" description="Low complexity" evidence="1">
    <location>
        <begin position="184"/>
        <end position="193"/>
    </location>
</feature>
<sequence length="450" mass="47100">MAKKEKKASKAAKPQPNIAVQPSTTPTTSTSTPQKPPARLMDLVESFLSDQGFDGAHREFQKHRATKAWKGHTAGKGGDKQNSLVAIFEAWETFASKDATPNATARVAKVSSSDNHSSSSSSSSSDSDSDSDSSDGSSDNDDVAMADVPVAAHSSSSESSSSDSDSESDSESDSDDEEATTSGRAAPKAAPSKSLKRKAKSDSSDSSSDSDSDEEMAGSSSKASKKKPQSKKIKTQDSSDDSSSESSSESDSSSEESSDDDKEAKPKTLKTIEADSASASESGSDESSSSDSDSDSESEVKAAAKVPLPESDSDGSEAESEREESNDKAAGKSTNGAVSDSSATLEKTSPEFAPLPPNPSAFKANNRGKNGATPKKPHNQPFSRIAKDVVVDPRLSSNAYVSHGYGEQAHKDLIVTKGKGFTKEKNKKKRGSYKGGPLDVHTSRSFKFDD</sequence>
<keyword evidence="4" id="KW-1185">Reference proteome</keyword>
<feature type="region of interest" description="Disordered" evidence="1">
    <location>
        <begin position="96"/>
        <end position="388"/>
    </location>
</feature>
<feature type="compositionally biased region" description="Acidic residues" evidence="1">
    <location>
        <begin position="164"/>
        <end position="179"/>
    </location>
</feature>
<feature type="compositionally biased region" description="Low complexity" evidence="1">
    <location>
        <begin position="145"/>
        <end position="163"/>
    </location>
</feature>
<gene>
    <name evidence="3" type="ORF">SAMD00023353_2900450</name>
</gene>
<evidence type="ECO:0000259" key="2">
    <source>
        <dbReference type="Pfam" id="PF05022"/>
    </source>
</evidence>
<feature type="compositionally biased region" description="Acidic residues" evidence="1">
    <location>
        <begin position="311"/>
        <end position="322"/>
    </location>
</feature>
<dbReference type="STRING" id="77044.A0A1W2TJI2"/>
<feature type="region of interest" description="Disordered" evidence="1">
    <location>
        <begin position="1"/>
        <end position="38"/>
    </location>
</feature>
<feature type="compositionally biased region" description="Basic residues" evidence="1">
    <location>
        <begin position="60"/>
        <end position="70"/>
    </location>
</feature>
<dbReference type="AlphaFoldDB" id="A0A1W2TJI2"/>
<feature type="compositionally biased region" description="Polar residues" evidence="1">
    <location>
        <begin position="332"/>
        <end position="347"/>
    </location>
</feature>
<dbReference type="EMBL" id="DF977474">
    <property type="protein sequence ID" value="GAP88375.2"/>
    <property type="molecule type" value="Genomic_DNA"/>
</dbReference>
<feature type="compositionally biased region" description="Acidic residues" evidence="1">
    <location>
        <begin position="252"/>
        <end position="261"/>
    </location>
</feature>
<feature type="domain" description="Srp40 C-terminal" evidence="2">
    <location>
        <begin position="381"/>
        <end position="448"/>
    </location>
</feature>
<feature type="compositionally biased region" description="Basic and acidic residues" evidence="1">
    <location>
        <begin position="262"/>
        <end position="273"/>
    </location>
</feature>
<feature type="compositionally biased region" description="Basic residues" evidence="1">
    <location>
        <begin position="223"/>
        <end position="233"/>
    </location>
</feature>
<proteinExistence type="predicted"/>
<name>A0A1W2TJI2_ROSNE</name>
<feature type="region of interest" description="Disordered" evidence="1">
    <location>
        <begin position="418"/>
        <end position="450"/>
    </location>
</feature>
<dbReference type="InterPro" id="IPR007718">
    <property type="entry name" value="Srp40_C"/>
</dbReference>
<protein>
    <submittedName>
        <fullName evidence="3">Putative mms4 protein</fullName>
    </submittedName>
</protein>
<dbReference type="GO" id="GO:0005654">
    <property type="term" value="C:nucleoplasm"/>
    <property type="evidence" value="ECO:0007669"/>
    <property type="project" value="TreeGrafter"/>
</dbReference>
<feature type="compositionally biased region" description="Low complexity" evidence="1">
    <location>
        <begin position="274"/>
        <end position="291"/>
    </location>
</feature>
<dbReference type="Proteomes" id="UP000054516">
    <property type="component" value="Unassembled WGS sequence"/>
</dbReference>
<dbReference type="InterPro" id="IPR039191">
    <property type="entry name" value="Nopp140-like"/>
</dbReference>
<feature type="compositionally biased region" description="Low complexity" evidence="1">
    <location>
        <begin position="22"/>
        <end position="33"/>
    </location>
</feature>
<organism evidence="3">
    <name type="scientific">Rosellinia necatrix</name>
    <name type="common">White root-rot fungus</name>
    <dbReference type="NCBI Taxonomy" id="77044"/>
    <lineage>
        <taxon>Eukaryota</taxon>
        <taxon>Fungi</taxon>
        <taxon>Dikarya</taxon>
        <taxon>Ascomycota</taxon>
        <taxon>Pezizomycotina</taxon>
        <taxon>Sordariomycetes</taxon>
        <taxon>Xylariomycetidae</taxon>
        <taxon>Xylariales</taxon>
        <taxon>Xylariaceae</taxon>
        <taxon>Rosellinia</taxon>
    </lineage>
</organism>
<feature type="compositionally biased region" description="Basic residues" evidence="1">
    <location>
        <begin position="1"/>
        <end position="10"/>
    </location>
</feature>
<reference evidence="3" key="1">
    <citation type="submission" date="2016-03" db="EMBL/GenBank/DDBJ databases">
        <title>Draft genome sequence of Rosellinia necatrix.</title>
        <authorList>
            <person name="Kanematsu S."/>
        </authorList>
    </citation>
    <scope>NUCLEOTIDE SEQUENCE [LARGE SCALE GENOMIC DNA]</scope>
    <source>
        <strain evidence="3">W97</strain>
    </source>
</reference>
<dbReference type="PANTHER" id="PTHR23216">
    <property type="entry name" value="NUCLEOLAR AND COILED-BODY PHOSPHOPROTEIN 1"/>
    <property type="match status" value="1"/>
</dbReference>
<feature type="compositionally biased region" description="Low complexity" evidence="1">
    <location>
        <begin position="111"/>
        <end position="126"/>
    </location>
</feature>
<feature type="region of interest" description="Disordered" evidence="1">
    <location>
        <begin position="56"/>
        <end position="81"/>
    </location>
</feature>
<dbReference type="OrthoDB" id="5599646at2759"/>
<accession>A0A1W2TJI2</accession>
<evidence type="ECO:0000256" key="1">
    <source>
        <dbReference type="SAM" id="MobiDB-lite"/>
    </source>
</evidence>